<feature type="transmembrane region" description="Helical" evidence="1">
    <location>
        <begin position="21"/>
        <end position="42"/>
    </location>
</feature>
<dbReference type="KEGG" id="moy:CVS54_02066"/>
<dbReference type="Proteomes" id="UP000274841">
    <property type="component" value="Chromosome"/>
</dbReference>
<feature type="transmembrane region" description="Helical" evidence="1">
    <location>
        <begin position="54"/>
        <end position="73"/>
    </location>
</feature>
<organism evidence="2 3">
    <name type="scientific">Microbacterium oxydans</name>
    <dbReference type="NCBI Taxonomy" id="82380"/>
    <lineage>
        <taxon>Bacteria</taxon>
        <taxon>Bacillati</taxon>
        <taxon>Actinomycetota</taxon>
        <taxon>Actinomycetes</taxon>
        <taxon>Micrococcales</taxon>
        <taxon>Microbacteriaceae</taxon>
        <taxon>Microbacterium</taxon>
    </lineage>
</organism>
<accession>A0A3Q9J5K7</accession>
<name>A0A3Q9J5K7_9MICO</name>
<keyword evidence="1" id="KW-1133">Transmembrane helix</keyword>
<feature type="transmembrane region" description="Helical" evidence="1">
    <location>
        <begin position="310"/>
        <end position="333"/>
    </location>
</feature>
<keyword evidence="1" id="KW-0812">Transmembrane</keyword>
<protein>
    <submittedName>
        <fullName evidence="2">Uncharacterized protein</fullName>
    </submittedName>
</protein>
<proteinExistence type="predicted"/>
<reference evidence="2 3" key="1">
    <citation type="submission" date="2018-08" db="EMBL/GenBank/DDBJ databases">
        <title>Microbacterium oxydans strain HG3.</title>
        <authorList>
            <person name="ORTET P."/>
        </authorList>
    </citation>
    <scope>NUCLEOTIDE SEQUENCE [LARGE SCALE GENOMIC DNA]</scope>
    <source>
        <strain evidence="2 3">HG3</strain>
    </source>
</reference>
<evidence type="ECO:0000313" key="3">
    <source>
        <dbReference type="Proteomes" id="UP000274841"/>
    </source>
</evidence>
<sequence length="335" mass="36472">MAPFSAGRAAPLATARGWGSLTLVASSVATLVIAGALAFYLLPVGFALSGTTLVYAQVATMLLGAALVAWSTMSISRHRRRRTALAETTAALGWRYRADIGDHPWGGSIDEQVDRGDRTAQDHLDARHSAVPFDSVERTFVVGDGEGATMHTVRAVRIPLPSEAPRIMLRSRRGGGALSVLPRRPTGRTRIRLEGDFSDVFDVSVPPGYETDALYVLTPDLMAILVDESADLDLEIVDSTLHVYFPAVDLTDGEELRRFLTVIAALHDRVGRRTLLYRDEAATPLDPGTYRRDGDMLAARARHVDTRTRWWPVIAAVATPLVPMLIAVVWLRIAG</sequence>
<dbReference type="RefSeq" id="WP_233437287.1">
    <property type="nucleotide sequence ID" value="NZ_CP031422.1"/>
</dbReference>
<gene>
    <name evidence="2" type="ORF">CVS54_02066</name>
</gene>
<dbReference type="AlphaFoldDB" id="A0A3Q9J5K7"/>
<keyword evidence="1" id="KW-0472">Membrane</keyword>
<evidence type="ECO:0000313" key="2">
    <source>
        <dbReference type="EMBL" id="AZS40726.1"/>
    </source>
</evidence>
<dbReference type="EMBL" id="CP031422">
    <property type="protein sequence ID" value="AZS40726.1"/>
    <property type="molecule type" value="Genomic_DNA"/>
</dbReference>
<evidence type="ECO:0000256" key="1">
    <source>
        <dbReference type="SAM" id="Phobius"/>
    </source>
</evidence>